<organism evidence="4 5">
    <name type="scientific">Ostreococcus tauri</name>
    <name type="common">Marine green alga</name>
    <dbReference type="NCBI Taxonomy" id="70448"/>
    <lineage>
        <taxon>Eukaryota</taxon>
        <taxon>Viridiplantae</taxon>
        <taxon>Chlorophyta</taxon>
        <taxon>Mamiellophyceae</taxon>
        <taxon>Mamiellales</taxon>
        <taxon>Bathycoccaceae</taxon>
        <taxon>Ostreococcus</taxon>
    </lineage>
</organism>
<dbReference type="SUPFAM" id="SSF55120">
    <property type="entry name" value="Pseudouridine synthase"/>
    <property type="match status" value="1"/>
</dbReference>
<dbReference type="InterPro" id="IPR006145">
    <property type="entry name" value="PsdUridine_synth_RsuA/RluA"/>
</dbReference>
<dbReference type="Pfam" id="PF00849">
    <property type="entry name" value="PseudoU_synth_2"/>
    <property type="match status" value="1"/>
</dbReference>
<dbReference type="EMBL" id="CAID01000015">
    <property type="protein sequence ID" value="CEG01756.1"/>
    <property type="molecule type" value="Genomic_DNA"/>
</dbReference>
<dbReference type="KEGG" id="ota:OT_ostta15g01370"/>
<dbReference type="GO" id="GO:0003723">
    <property type="term" value="F:RNA binding"/>
    <property type="evidence" value="ECO:0007669"/>
    <property type="project" value="InterPro"/>
</dbReference>
<evidence type="ECO:0000256" key="1">
    <source>
        <dbReference type="ARBA" id="ARBA00000073"/>
    </source>
</evidence>
<comment type="catalytic activity">
    <reaction evidence="1">
        <text>a uridine in RNA = a pseudouridine in RNA</text>
        <dbReference type="Rhea" id="RHEA:48348"/>
        <dbReference type="Rhea" id="RHEA-COMP:12068"/>
        <dbReference type="Rhea" id="RHEA-COMP:12069"/>
        <dbReference type="ChEBI" id="CHEBI:65314"/>
        <dbReference type="ChEBI" id="CHEBI:65315"/>
    </reaction>
</comment>
<dbReference type="GO" id="GO:0000455">
    <property type="term" value="P:enzyme-directed rRNA pseudouridine synthesis"/>
    <property type="evidence" value="ECO:0007669"/>
    <property type="project" value="TreeGrafter"/>
</dbReference>
<protein>
    <submittedName>
        <fullName evidence="4">Pseudouridine synthase, RluC/RluD, conserved site</fullName>
    </submittedName>
</protein>
<evidence type="ECO:0000313" key="4">
    <source>
        <dbReference type="EMBL" id="CEG01756.1"/>
    </source>
</evidence>
<gene>
    <name evidence="4" type="ORF">OT_ostta15g01370</name>
</gene>
<name>A0A096P9Y9_OSTTA</name>
<reference evidence="4 5" key="2">
    <citation type="journal article" date="2014" name="BMC Genomics">
        <title>An improved genome of the model marine alga Ostreococcus tauri unfolds by assessing Illumina de novo assemblies.</title>
        <authorList>
            <person name="Blanc-Mathieu R."/>
            <person name="Verhelst B."/>
            <person name="Derelle E."/>
            <person name="Rombauts S."/>
            <person name="Bouget F.Y."/>
            <person name="Carre I."/>
            <person name="Chateau A."/>
            <person name="Eyre-Walker A."/>
            <person name="Grimsley N."/>
            <person name="Moreau H."/>
            <person name="Piegu B."/>
            <person name="Rivals E."/>
            <person name="Schackwitz W."/>
            <person name="Van de Peer Y."/>
            <person name="Piganeau G."/>
        </authorList>
    </citation>
    <scope>NUCLEOTIDE SEQUENCE [LARGE SCALE GENOMIC DNA]</scope>
    <source>
        <strain evidence="5">OTTH 0595 / CCAP 157/2 / RCC745</strain>
    </source>
</reference>
<dbReference type="OrthoDB" id="428658at2759"/>
<dbReference type="Proteomes" id="UP000009170">
    <property type="component" value="Unassembled WGS sequence"/>
</dbReference>
<dbReference type="InterPro" id="IPR006224">
    <property type="entry name" value="PsdUridine_synth_RluA-like_CS"/>
</dbReference>
<feature type="domain" description="Pseudouridine synthase RsuA/RluA-like" evidence="3">
    <location>
        <begin position="92"/>
        <end position="239"/>
    </location>
</feature>
<reference evidence="5" key="1">
    <citation type="journal article" date="2006" name="Proc. Natl. Acad. Sci. U.S.A.">
        <title>Genome analysis of the smallest free-living eukaryote Ostreococcus tauri unveils many unique features.</title>
        <authorList>
            <person name="Derelle E."/>
            <person name="Ferraz C."/>
            <person name="Rombauts S."/>
            <person name="Rouze P."/>
            <person name="Worden A.Z."/>
            <person name="Robbens S."/>
            <person name="Partensky F."/>
            <person name="Degroeve S."/>
            <person name="Echeynie S."/>
            <person name="Cooke R."/>
            <person name="Saeys Y."/>
            <person name="Wuyts J."/>
            <person name="Jabbari K."/>
            <person name="Bowler C."/>
            <person name="Panaud O."/>
            <person name="Piegu B."/>
            <person name="Ball S.G."/>
            <person name="Ral J.-P."/>
            <person name="Bouget F.-Y."/>
            <person name="Piganeau G."/>
            <person name="De Baets B."/>
            <person name="Picard A."/>
            <person name="Delseny M."/>
            <person name="Demaille J."/>
            <person name="Van de Peer Y."/>
            <person name="Moreau H."/>
        </authorList>
    </citation>
    <scope>NUCLEOTIDE SEQUENCE [LARGE SCALE GENOMIC DNA]</scope>
    <source>
        <strain evidence="5">OTTH 0595 / CCAP 157/2 / RCC745</strain>
    </source>
</reference>
<dbReference type="GeneID" id="9830862"/>
<dbReference type="AlphaFoldDB" id="A0A096P9Y9"/>
<dbReference type="FunCoup" id="A0A096P9Y9">
    <property type="interactions" value="58"/>
</dbReference>
<dbReference type="CDD" id="cd02869">
    <property type="entry name" value="PseudoU_synth_RluA_like"/>
    <property type="match status" value="1"/>
</dbReference>
<dbReference type="Gene3D" id="3.30.2350.10">
    <property type="entry name" value="Pseudouridine synthase"/>
    <property type="match status" value="1"/>
</dbReference>
<dbReference type="InParanoid" id="A0A096P9Y9"/>
<proteinExistence type="predicted"/>
<feature type="compositionally biased region" description="Basic and acidic residues" evidence="2">
    <location>
        <begin position="16"/>
        <end position="31"/>
    </location>
</feature>
<dbReference type="InterPro" id="IPR050188">
    <property type="entry name" value="RluA_PseudoU_synthase"/>
</dbReference>
<dbReference type="PANTHER" id="PTHR21600">
    <property type="entry name" value="MITOCHONDRIAL RNA PSEUDOURIDINE SYNTHASE"/>
    <property type="match status" value="1"/>
</dbReference>
<dbReference type="RefSeq" id="XP_003083282.2">
    <property type="nucleotide sequence ID" value="XM_003083234.2"/>
</dbReference>
<keyword evidence="5" id="KW-1185">Reference proteome</keyword>
<evidence type="ECO:0000313" key="5">
    <source>
        <dbReference type="Proteomes" id="UP000009170"/>
    </source>
</evidence>
<accession>A0A096P9Y9</accession>
<evidence type="ECO:0000256" key="2">
    <source>
        <dbReference type="SAM" id="MobiDB-lite"/>
    </source>
</evidence>
<dbReference type="PANTHER" id="PTHR21600:SF47">
    <property type="entry name" value="RNA PSEUDOURIDINE SYNTHASE 1"/>
    <property type="match status" value="1"/>
</dbReference>
<evidence type="ECO:0000259" key="3">
    <source>
        <dbReference type="Pfam" id="PF00849"/>
    </source>
</evidence>
<feature type="region of interest" description="Disordered" evidence="2">
    <location>
        <begin position="1"/>
        <end position="31"/>
    </location>
</feature>
<comment type="caution">
    <text evidence="4">The sequence shown here is derived from an EMBL/GenBank/DDBJ whole genome shotgun (WGS) entry which is preliminary data.</text>
</comment>
<sequence length="304" mass="33318">MDHPSPTHRPGPPSTEAREVELERARATERASSSERRMFELVCAYADDDVFVLVKPTRAYVDDVIDAVRTDGVVRVIRDAREGGRETKLCGEEARCCHRLDRDTSGALIFARNGNAVKSLAGQFARGTVTKRYVALCAVVDDADEGTWGSGDLVRVESGHGRARYGLYRLYDVNDVDRDLPGNNRVKRCVTTIRVERVVEGVELEYCEPERDGSNARLALARCSPITGRTHQIRLHCASLGLPLAGDVRYGGPIRVKSCASASTSAIGDLPGALLHAEAITFRHPRTGEDVTVTVDPPDWAHIE</sequence>
<dbReference type="PROSITE" id="PS01129">
    <property type="entry name" value="PSI_RLU"/>
    <property type="match status" value="1"/>
</dbReference>
<dbReference type="InterPro" id="IPR020103">
    <property type="entry name" value="PsdUridine_synth_cat_dom_sf"/>
</dbReference>
<dbReference type="GO" id="GO:0009982">
    <property type="term" value="F:pseudouridine synthase activity"/>
    <property type="evidence" value="ECO:0007669"/>
    <property type="project" value="InterPro"/>
</dbReference>